<dbReference type="PANTHER" id="PTHR34072">
    <property type="entry name" value="ENZYMATIC POLYPROTEIN-RELATED"/>
    <property type="match status" value="1"/>
</dbReference>
<keyword evidence="2" id="KW-0808">Transferase</keyword>
<evidence type="ECO:0000259" key="1">
    <source>
        <dbReference type="Pfam" id="PF17919"/>
    </source>
</evidence>
<gene>
    <name evidence="2" type="ORF">Tci_851331</name>
</gene>
<comment type="caution">
    <text evidence="2">The sequence shown here is derived from an EMBL/GenBank/DDBJ whole genome shotgun (WGS) entry which is preliminary data.</text>
</comment>
<keyword evidence="2" id="KW-0548">Nucleotidyltransferase</keyword>
<sequence>LPEGSKDFVVYCDASLKGYGAVLMQREKVIAYASQQLRTHEENYMTHDLELVQVESLKEGNAQKENLGRMQKQIFEIRSNGIRYHDKRIWLPLHGGLRDLIMHKLRWNIVGNKMHKAFPLPGESSHWQYKFPLPVEGVPIARRMEIPLPGVYTAMMKKLPVKDR</sequence>
<protein>
    <submittedName>
        <fullName evidence="2">Putative reverse transcriptase domain-containing protein</fullName>
    </submittedName>
</protein>
<evidence type="ECO:0000313" key="2">
    <source>
        <dbReference type="EMBL" id="GFC79361.1"/>
    </source>
</evidence>
<reference evidence="2" key="1">
    <citation type="journal article" date="2019" name="Sci. Rep.">
        <title>Draft genome of Tanacetum cinerariifolium, the natural source of mosquito coil.</title>
        <authorList>
            <person name="Yamashiro T."/>
            <person name="Shiraishi A."/>
            <person name="Satake H."/>
            <person name="Nakayama K."/>
        </authorList>
    </citation>
    <scope>NUCLEOTIDE SEQUENCE</scope>
</reference>
<dbReference type="InterPro" id="IPR041577">
    <property type="entry name" value="RT_RNaseH_2"/>
</dbReference>
<dbReference type="PANTHER" id="PTHR34072:SF52">
    <property type="entry name" value="RIBONUCLEASE H"/>
    <property type="match status" value="1"/>
</dbReference>
<dbReference type="EMBL" id="BKCJ011070164">
    <property type="protein sequence ID" value="GFC79361.1"/>
    <property type="molecule type" value="Genomic_DNA"/>
</dbReference>
<accession>A0A699R8M1</accession>
<keyword evidence="2" id="KW-0695">RNA-directed DNA polymerase</keyword>
<dbReference type="GO" id="GO:0003964">
    <property type="term" value="F:RNA-directed DNA polymerase activity"/>
    <property type="evidence" value="ECO:0007669"/>
    <property type="project" value="UniProtKB-KW"/>
</dbReference>
<organism evidence="2">
    <name type="scientific">Tanacetum cinerariifolium</name>
    <name type="common">Dalmatian daisy</name>
    <name type="synonym">Chrysanthemum cinerariifolium</name>
    <dbReference type="NCBI Taxonomy" id="118510"/>
    <lineage>
        <taxon>Eukaryota</taxon>
        <taxon>Viridiplantae</taxon>
        <taxon>Streptophyta</taxon>
        <taxon>Embryophyta</taxon>
        <taxon>Tracheophyta</taxon>
        <taxon>Spermatophyta</taxon>
        <taxon>Magnoliopsida</taxon>
        <taxon>eudicotyledons</taxon>
        <taxon>Gunneridae</taxon>
        <taxon>Pentapetalae</taxon>
        <taxon>asterids</taxon>
        <taxon>campanulids</taxon>
        <taxon>Asterales</taxon>
        <taxon>Asteraceae</taxon>
        <taxon>Asteroideae</taxon>
        <taxon>Anthemideae</taxon>
        <taxon>Anthemidinae</taxon>
        <taxon>Tanacetum</taxon>
    </lineage>
</organism>
<proteinExistence type="predicted"/>
<dbReference type="Pfam" id="PF17919">
    <property type="entry name" value="RT_RNaseH_2"/>
    <property type="match status" value="1"/>
</dbReference>
<dbReference type="AlphaFoldDB" id="A0A699R8M1"/>
<feature type="non-terminal residue" evidence="2">
    <location>
        <position position="1"/>
    </location>
</feature>
<name>A0A699R8M1_TANCI</name>
<dbReference type="SUPFAM" id="SSF56672">
    <property type="entry name" value="DNA/RNA polymerases"/>
    <property type="match status" value="1"/>
</dbReference>
<dbReference type="InterPro" id="IPR043502">
    <property type="entry name" value="DNA/RNA_pol_sf"/>
</dbReference>
<feature type="domain" description="Reverse transcriptase/retrotransposon-derived protein RNase H-like" evidence="1">
    <location>
        <begin position="2"/>
        <end position="52"/>
    </location>
</feature>